<dbReference type="SMART" id="SM00356">
    <property type="entry name" value="ZnF_C3H1"/>
    <property type="match status" value="2"/>
</dbReference>
<feature type="zinc finger region" description="C3H1-type" evidence="4">
    <location>
        <begin position="169"/>
        <end position="194"/>
    </location>
</feature>
<gene>
    <name evidence="7" type="ORF">HGRIS_008155</name>
</gene>
<dbReference type="SMART" id="SM00248">
    <property type="entry name" value="ANK"/>
    <property type="match status" value="2"/>
</dbReference>
<feature type="region of interest" description="Disordered" evidence="5">
    <location>
        <begin position="470"/>
        <end position="508"/>
    </location>
</feature>
<dbReference type="PROSITE" id="PS50103">
    <property type="entry name" value="ZF_C3H1"/>
    <property type="match status" value="2"/>
</dbReference>
<dbReference type="PANTHER" id="PTHR24171">
    <property type="entry name" value="ANKYRIN REPEAT DOMAIN-CONTAINING PROTEIN 39-RELATED"/>
    <property type="match status" value="1"/>
</dbReference>
<dbReference type="InterPro" id="IPR002110">
    <property type="entry name" value="Ankyrin_rpt"/>
</dbReference>
<feature type="domain" description="C3H1-type" evidence="6">
    <location>
        <begin position="169"/>
        <end position="194"/>
    </location>
</feature>
<dbReference type="Gene3D" id="1.25.40.20">
    <property type="entry name" value="Ankyrin repeat-containing domain"/>
    <property type="match status" value="1"/>
</dbReference>
<evidence type="ECO:0000259" key="6">
    <source>
        <dbReference type="PROSITE" id="PS50103"/>
    </source>
</evidence>
<feature type="region of interest" description="Disordered" evidence="5">
    <location>
        <begin position="292"/>
        <end position="331"/>
    </location>
</feature>
<feature type="compositionally biased region" description="Polar residues" evidence="5">
    <location>
        <begin position="257"/>
        <end position="274"/>
    </location>
</feature>
<evidence type="ECO:0000313" key="7">
    <source>
        <dbReference type="EMBL" id="KAL0951467.1"/>
    </source>
</evidence>
<dbReference type="Pfam" id="PF14608">
    <property type="entry name" value="zf-CCCH_2"/>
    <property type="match status" value="2"/>
</dbReference>
<feature type="zinc finger region" description="C3H1-type" evidence="4">
    <location>
        <begin position="394"/>
        <end position="421"/>
    </location>
</feature>
<accession>A0ABR3J7I7</accession>
<keyword evidence="4" id="KW-0863">Zinc-finger</keyword>
<feature type="domain" description="C3H1-type" evidence="6">
    <location>
        <begin position="394"/>
        <end position="421"/>
    </location>
</feature>
<comment type="caution">
    <text evidence="7">The sequence shown here is derived from an EMBL/GenBank/DDBJ whole genome shotgun (WGS) entry which is preliminary data.</text>
</comment>
<evidence type="ECO:0000256" key="2">
    <source>
        <dbReference type="ARBA" id="ARBA00023043"/>
    </source>
</evidence>
<feature type="region of interest" description="Disordered" evidence="5">
    <location>
        <begin position="252"/>
        <end position="279"/>
    </location>
</feature>
<sequence>MVSALWKACSEGNLETVQQLLRDASSVDIEIKDHTGATPLIEAVKNGHLEVVRALLDKGADPTNRSSQGLPEQYTSDSAILDLLHAAKDKLAMNGVVPQENGYTHDPQAEQGQAAYPPQGEMYTYYPTLNSAPPPLPEGAVYYPAPPSSQPMQDGQAPGDARNLPPPDIARFIPCRYFPACRYGGSCMFLHPPQTPFFPGPIPAPAQYAAPYDPMVSPPYPPNYYVPQPGYQPPNGAPAMSPMSPPSAPIPPMMHARSSSEIVSPSQQGPFSPQTAPPTLPYGPMSPISTAYHPGPPIPMSIPPLPPAQPQGVPPPPGPQSPPMFNGPPGPVPPYGVRPDAHGQYPPPNAVPPVQAPLVNGIPKPQMPPAGPDAYPYRDAGHPRRGNGRRGSLAGRKPPCFFFPAGRCKNGDDCRFPHVMPEIPAPHAFPHHAGRGVGRPKPPMNGVNGVNGFNGIEEKLANMGVRDPRAPNGVDNATRPQPTDAGGRPRFNGLKTNQSAVAARDKKPAVVPKPYLQRVPNADDFPVLAGSTTPPTRSPGLNGITNGFHGPTAAQVLQAPPPFRRRDSTRESSTRGTSPDSAKGAKAKEVEPNGTTAEVAPEPTPVPSTPAPVPVVNKLPISFAAVTSANAPEVSNQVSVSA</sequence>
<evidence type="ECO:0000256" key="5">
    <source>
        <dbReference type="SAM" id="MobiDB-lite"/>
    </source>
</evidence>
<dbReference type="PROSITE" id="PS50088">
    <property type="entry name" value="ANK_REPEAT"/>
    <property type="match status" value="1"/>
</dbReference>
<dbReference type="InterPro" id="IPR036770">
    <property type="entry name" value="Ankyrin_rpt-contain_sf"/>
</dbReference>
<name>A0ABR3J7I7_9AGAR</name>
<evidence type="ECO:0000256" key="3">
    <source>
        <dbReference type="PROSITE-ProRule" id="PRU00023"/>
    </source>
</evidence>
<dbReference type="InterPro" id="IPR000571">
    <property type="entry name" value="Znf_CCCH"/>
</dbReference>
<evidence type="ECO:0000313" key="8">
    <source>
        <dbReference type="Proteomes" id="UP001556367"/>
    </source>
</evidence>
<dbReference type="SUPFAM" id="SSF48403">
    <property type="entry name" value="Ankyrin repeat"/>
    <property type="match status" value="1"/>
</dbReference>
<keyword evidence="4" id="KW-0479">Metal-binding</keyword>
<feature type="compositionally biased region" description="Pro residues" evidence="5">
    <location>
        <begin position="602"/>
        <end position="613"/>
    </location>
</feature>
<reference evidence="8" key="1">
    <citation type="submission" date="2024-06" db="EMBL/GenBank/DDBJ databases">
        <title>Multi-omics analyses provide insights into the biosynthesis of the anticancer antibiotic pleurotin in Hohenbuehelia grisea.</title>
        <authorList>
            <person name="Weaver J.A."/>
            <person name="Alberti F."/>
        </authorList>
    </citation>
    <scope>NUCLEOTIDE SEQUENCE [LARGE SCALE GENOMIC DNA]</scope>
    <source>
        <strain evidence="8">T-177</strain>
    </source>
</reference>
<organism evidence="7 8">
    <name type="scientific">Hohenbuehelia grisea</name>
    <dbReference type="NCBI Taxonomy" id="104357"/>
    <lineage>
        <taxon>Eukaryota</taxon>
        <taxon>Fungi</taxon>
        <taxon>Dikarya</taxon>
        <taxon>Basidiomycota</taxon>
        <taxon>Agaricomycotina</taxon>
        <taxon>Agaricomycetes</taxon>
        <taxon>Agaricomycetidae</taxon>
        <taxon>Agaricales</taxon>
        <taxon>Pleurotineae</taxon>
        <taxon>Pleurotaceae</taxon>
        <taxon>Hohenbuehelia</taxon>
    </lineage>
</organism>
<keyword evidence="4" id="KW-0862">Zinc</keyword>
<evidence type="ECO:0000256" key="4">
    <source>
        <dbReference type="PROSITE-ProRule" id="PRU00723"/>
    </source>
</evidence>
<feature type="compositionally biased region" description="Pro residues" evidence="5">
    <location>
        <begin position="294"/>
        <end position="331"/>
    </location>
</feature>
<keyword evidence="2 3" id="KW-0040">ANK repeat</keyword>
<dbReference type="EMBL" id="JASNQZ010000011">
    <property type="protein sequence ID" value="KAL0951467.1"/>
    <property type="molecule type" value="Genomic_DNA"/>
</dbReference>
<feature type="region of interest" description="Disordered" evidence="5">
    <location>
        <begin position="521"/>
        <end position="615"/>
    </location>
</feature>
<keyword evidence="1" id="KW-0677">Repeat</keyword>
<feature type="repeat" description="ANK" evidence="3">
    <location>
        <begin position="35"/>
        <end position="67"/>
    </location>
</feature>
<proteinExistence type="predicted"/>
<dbReference type="PROSITE" id="PS50297">
    <property type="entry name" value="ANK_REP_REGION"/>
    <property type="match status" value="1"/>
</dbReference>
<dbReference type="Pfam" id="PF12796">
    <property type="entry name" value="Ank_2"/>
    <property type="match status" value="1"/>
</dbReference>
<dbReference type="Proteomes" id="UP001556367">
    <property type="component" value="Unassembled WGS sequence"/>
</dbReference>
<feature type="compositionally biased region" description="Basic and acidic residues" evidence="5">
    <location>
        <begin position="564"/>
        <end position="573"/>
    </location>
</feature>
<protein>
    <recommendedName>
        <fullName evidence="6">C3H1-type domain-containing protein</fullName>
    </recommendedName>
</protein>
<evidence type="ECO:0000256" key="1">
    <source>
        <dbReference type="ARBA" id="ARBA00022737"/>
    </source>
</evidence>
<keyword evidence="8" id="KW-1185">Reference proteome</keyword>